<dbReference type="Proteomes" id="UP000070442">
    <property type="component" value="Unassembled WGS sequence"/>
</dbReference>
<dbReference type="InterPro" id="IPR002142">
    <property type="entry name" value="Peptidase_S49"/>
</dbReference>
<name>A0A134AI22_9FIRM</name>
<dbReference type="RefSeq" id="WP_232300095.1">
    <property type="nucleotide sequence ID" value="NZ_CAMQER010000073.1"/>
</dbReference>
<accession>A0A134AI22</accession>
<dbReference type="PATRIC" id="fig|755172.3.peg.524"/>
<dbReference type="EMBL" id="LSDG01000019">
    <property type="protein sequence ID" value="KXB67361.1"/>
    <property type="molecule type" value="Genomic_DNA"/>
</dbReference>
<evidence type="ECO:0000256" key="3">
    <source>
        <dbReference type="ARBA" id="ARBA00022801"/>
    </source>
</evidence>
<feature type="domain" description="Peptidase S49" evidence="5">
    <location>
        <begin position="134"/>
        <end position="285"/>
    </location>
</feature>
<proteinExistence type="inferred from homology"/>
<dbReference type="AlphaFoldDB" id="A0A134AI22"/>
<dbReference type="GO" id="GO:0006508">
    <property type="term" value="P:proteolysis"/>
    <property type="evidence" value="ECO:0007669"/>
    <property type="project" value="UniProtKB-KW"/>
</dbReference>
<keyword evidence="2" id="KW-0645">Protease</keyword>
<evidence type="ECO:0000256" key="1">
    <source>
        <dbReference type="ARBA" id="ARBA00008683"/>
    </source>
</evidence>
<keyword evidence="4" id="KW-0720">Serine protease</keyword>
<dbReference type="InterPro" id="IPR004635">
    <property type="entry name" value="Pept_S49_SppA"/>
</dbReference>
<reference evidence="7" key="1">
    <citation type="submission" date="2016-01" db="EMBL/GenBank/DDBJ databases">
        <authorList>
            <person name="Mitreva M."/>
            <person name="Pepin K.H."/>
            <person name="Mihindukulasuriya K.A."/>
            <person name="Fulton R."/>
            <person name="Fronick C."/>
            <person name="O'Laughlin M."/>
            <person name="Miner T."/>
            <person name="Herter B."/>
            <person name="Rosa B.A."/>
            <person name="Cordes M."/>
            <person name="Tomlinson C."/>
            <person name="Wollam A."/>
            <person name="Palsikar V.B."/>
            <person name="Mardis E.R."/>
            <person name="Wilson R.K."/>
        </authorList>
    </citation>
    <scope>NUCLEOTIDE SEQUENCE [LARGE SCALE GENOMIC DNA]</scope>
    <source>
        <strain evidence="7">DNF00729</strain>
    </source>
</reference>
<organism evidence="6 7">
    <name type="scientific">Aedoeadaptatus coxii</name>
    <dbReference type="NCBI Taxonomy" id="755172"/>
    <lineage>
        <taxon>Bacteria</taxon>
        <taxon>Bacillati</taxon>
        <taxon>Bacillota</taxon>
        <taxon>Tissierellia</taxon>
        <taxon>Tissierellales</taxon>
        <taxon>Peptoniphilaceae</taxon>
        <taxon>Aedoeadaptatus</taxon>
    </lineage>
</organism>
<dbReference type="STRING" id="755172.HMPREF1863_00549"/>
<dbReference type="GO" id="GO:0008236">
    <property type="term" value="F:serine-type peptidase activity"/>
    <property type="evidence" value="ECO:0007669"/>
    <property type="project" value="UniProtKB-KW"/>
</dbReference>
<keyword evidence="3" id="KW-0378">Hydrolase</keyword>
<evidence type="ECO:0000313" key="6">
    <source>
        <dbReference type="EMBL" id="KXB67361.1"/>
    </source>
</evidence>
<dbReference type="PANTHER" id="PTHR42987:SF7">
    <property type="entry name" value="SIGNAL PEPTIDE PEPTIDASE SPPA-RELATED"/>
    <property type="match status" value="1"/>
</dbReference>
<dbReference type="Pfam" id="PF01343">
    <property type="entry name" value="Peptidase_S49"/>
    <property type="match status" value="1"/>
</dbReference>
<comment type="caution">
    <text evidence="6">The sequence shown here is derived from an EMBL/GenBank/DDBJ whole genome shotgun (WGS) entry which is preliminary data.</text>
</comment>
<comment type="similarity">
    <text evidence="1">Belongs to the peptidase S49 family.</text>
</comment>
<dbReference type="NCBIfam" id="TIGR00706">
    <property type="entry name" value="SppA_dom"/>
    <property type="match status" value="1"/>
</dbReference>
<dbReference type="InterPro" id="IPR047272">
    <property type="entry name" value="S49_SppA_C"/>
</dbReference>
<evidence type="ECO:0000259" key="5">
    <source>
        <dbReference type="Pfam" id="PF01343"/>
    </source>
</evidence>
<evidence type="ECO:0000313" key="7">
    <source>
        <dbReference type="Proteomes" id="UP000070442"/>
    </source>
</evidence>
<dbReference type="PANTHER" id="PTHR42987">
    <property type="entry name" value="PEPTIDASE S49"/>
    <property type="match status" value="1"/>
</dbReference>
<sequence length="342" mass="36765">MLENMNTKRWIAFGVALLIIGISALSTGLSNKINKEKRMKQMEETVRNSVGDFDENVLEDGSADKRIAVVTVDGTILDTPQSSMLGAGYDHKATLEALDDILQDDTVKGVLLKVNSPGGGVYESAELYQKLNALKDHKKKLYVSMGNVAASGGYYISSPADKIYAAPSTLTGSIGVIMGGNNFSGLMEKLGVKDQAIKSAAHKDIGSSTRPMTDEERAILQGVIDDMYGEFLQVVSKGRHMTVDQVRPLADGSVYTGNQAKANGLVDAIGYGDDALTALKKDLKLDDPQVFEYSSDFGSTFLSNLFSSKFTAPPVTEEQVAAKLFLESLSGTSRPMYLYGGI</sequence>
<dbReference type="SUPFAM" id="SSF52096">
    <property type="entry name" value="ClpP/crotonase"/>
    <property type="match status" value="1"/>
</dbReference>
<dbReference type="Gene3D" id="3.90.226.10">
    <property type="entry name" value="2-enoyl-CoA Hydratase, Chain A, domain 1"/>
    <property type="match status" value="2"/>
</dbReference>
<evidence type="ECO:0000256" key="4">
    <source>
        <dbReference type="ARBA" id="ARBA00022825"/>
    </source>
</evidence>
<keyword evidence="7" id="KW-1185">Reference proteome</keyword>
<protein>
    <submittedName>
        <fullName evidence="6">Signal peptide peptidase SppA</fullName>
    </submittedName>
</protein>
<evidence type="ECO:0000256" key="2">
    <source>
        <dbReference type="ARBA" id="ARBA00022670"/>
    </source>
</evidence>
<dbReference type="CDD" id="cd07023">
    <property type="entry name" value="S49_Sppa_N_C"/>
    <property type="match status" value="1"/>
</dbReference>
<dbReference type="InterPro" id="IPR029045">
    <property type="entry name" value="ClpP/crotonase-like_dom_sf"/>
</dbReference>
<gene>
    <name evidence="6" type="ORF">HMPREF1863_00549</name>
</gene>